<dbReference type="EMBL" id="SWFS01000439">
    <property type="protein sequence ID" value="KAA8903616.1"/>
    <property type="molecule type" value="Genomic_DNA"/>
</dbReference>
<dbReference type="GO" id="GO:0008270">
    <property type="term" value="F:zinc ion binding"/>
    <property type="evidence" value="ECO:0007669"/>
    <property type="project" value="UniProtKB-KW"/>
</dbReference>
<dbReference type="SUPFAM" id="SSF57667">
    <property type="entry name" value="beta-beta-alpha zinc fingers"/>
    <property type="match status" value="1"/>
</dbReference>
<dbReference type="SMART" id="SM00355">
    <property type="entry name" value="ZnF_C2H2"/>
    <property type="match status" value="2"/>
</dbReference>
<protein>
    <recommendedName>
        <fullName evidence="7">C2H2-type domain-containing protein</fullName>
    </recommendedName>
</protein>
<feature type="domain" description="C2H2-type" evidence="7">
    <location>
        <begin position="40"/>
        <end position="68"/>
    </location>
</feature>
<keyword evidence="5" id="KW-0539">Nucleus</keyword>
<dbReference type="OrthoDB" id="8117402at2759"/>
<comment type="caution">
    <text evidence="8">The sequence shown here is derived from an EMBL/GenBank/DDBJ whole genome shotgun (WGS) entry which is preliminary data.</text>
</comment>
<sequence>MGDENVDDKHLFVCSECGHRFTRHENLKRHVNTNHKNPGIECRYCTKKFKRKDLLKRHVSLRHPDHLEEYVVSEKMQNGSKFHLPTFQAPDIPKSYNPRLHKYYSELPFLPPDFLSHYKDLYFDLFHPYFPLMNQEWVEGDYVAASYLRALVAIGCLSTGLPEDGRLGSELWGAGMSIMEVFLTDDDNNYESEWVQTCIPIFQLSGQFAFEFTDQQYVLFKRAMERCILHEARLEDRTRTKETFVRALNTYYVVDKFKEIFNHASSSLNYTQLTSRLPCENGEYELAILNGSISRVLNRLCSGPIKLNECRLTGLTLVCAIYELIQRERELKFTLNDGNAIPFSVMRAMENLSASVNTCPNYNSQHMDLFWTLYHLVRVESLFNFYRDYTYMGLLFTHDPIETLKSELALCRQVHKMLTLHECAERYEAMSPSFLWALDQLSSRVGKKNELPMERLILARIVYLGWLLVLGLETGLTDPGISRNFSIISDKISALLHDYVYMDLSRPLSNTIRAFCEDKLSSPGAWNLGEKLRGHIFPGA</sequence>
<evidence type="ECO:0000256" key="1">
    <source>
        <dbReference type="ARBA" id="ARBA00022723"/>
    </source>
</evidence>
<dbReference type="AlphaFoldDB" id="A0A642UQS0"/>
<dbReference type="Proteomes" id="UP000761534">
    <property type="component" value="Unassembled WGS sequence"/>
</dbReference>
<evidence type="ECO:0000256" key="2">
    <source>
        <dbReference type="ARBA" id="ARBA00022833"/>
    </source>
</evidence>
<evidence type="ECO:0000313" key="8">
    <source>
        <dbReference type="EMBL" id="KAA8903616.1"/>
    </source>
</evidence>
<organism evidence="8 9">
    <name type="scientific">Trichomonascus ciferrii</name>
    <dbReference type="NCBI Taxonomy" id="44093"/>
    <lineage>
        <taxon>Eukaryota</taxon>
        <taxon>Fungi</taxon>
        <taxon>Dikarya</taxon>
        <taxon>Ascomycota</taxon>
        <taxon>Saccharomycotina</taxon>
        <taxon>Dipodascomycetes</taxon>
        <taxon>Dipodascales</taxon>
        <taxon>Trichomonascaceae</taxon>
        <taxon>Trichomonascus</taxon>
        <taxon>Trichomonascus ciferrii complex</taxon>
    </lineage>
</organism>
<evidence type="ECO:0000256" key="5">
    <source>
        <dbReference type="ARBA" id="ARBA00023242"/>
    </source>
</evidence>
<keyword evidence="9" id="KW-1185">Reference proteome</keyword>
<evidence type="ECO:0000259" key="7">
    <source>
        <dbReference type="PROSITE" id="PS50157"/>
    </source>
</evidence>
<name>A0A642UQS0_9ASCO</name>
<dbReference type="InterPro" id="IPR036236">
    <property type="entry name" value="Znf_C2H2_sf"/>
</dbReference>
<dbReference type="InterPro" id="IPR013087">
    <property type="entry name" value="Znf_C2H2_type"/>
</dbReference>
<evidence type="ECO:0000256" key="6">
    <source>
        <dbReference type="PROSITE-ProRule" id="PRU00042"/>
    </source>
</evidence>
<reference evidence="8" key="1">
    <citation type="journal article" date="2019" name="G3 (Bethesda)">
        <title>Genome Assemblies of Two Rare Opportunistic Yeast Pathogens: Diutina rugosa (syn. Candida rugosa) and Trichomonascus ciferrii (syn. Candida ciferrii).</title>
        <authorList>
            <person name="Mixao V."/>
            <person name="Saus E."/>
            <person name="Hansen A.P."/>
            <person name="Lass-Florl C."/>
            <person name="Gabaldon T."/>
        </authorList>
    </citation>
    <scope>NUCLEOTIDE SEQUENCE</scope>
    <source>
        <strain evidence="8">CBS 4856</strain>
    </source>
</reference>
<dbReference type="Gene3D" id="3.30.160.60">
    <property type="entry name" value="Classic Zinc Finger"/>
    <property type="match status" value="1"/>
</dbReference>
<dbReference type="VEuPathDB" id="FungiDB:TRICI_005653"/>
<feature type="domain" description="C2H2-type" evidence="7">
    <location>
        <begin position="12"/>
        <end position="40"/>
    </location>
</feature>
<dbReference type="PANTHER" id="PTHR47660">
    <property type="entry name" value="TRANSCRIPTION FACTOR WITH C2H2 AND ZN(2)-CYS(6) DNA BINDING DOMAIN (EUROFUNG)-RELATED-RELATED"/>
    <property type="match status" value="1"/>
</dbReference>
<dbReference type="PROSITE" id="PS00028">
    <property type="entry name" value="ZINC_FINGER_C2H2_1"/>
    <property type="match status" value="2"/>
</dbReference>
<accession>A0A642UQS0</accession>
<keyword evidence="4" id="KW-0804">Transcription</keyword>
<keyword evidence="1" id="KW-0479">Metal-binding</keyword>
<dbReference type="Pfam" id="PF00096">
    <property type="entry name" value="zf-C2H2"/>
    <property type="match status" value="2"/>
</dbReference>
<gene>
    <name evidence="8" type="ORF">TRICI_005653</name>
</gene>
<dbReference type="PROSITE" id="PS50157">
    <property type="entry name" value="ZINC_FINGER_C2H2_2"/>
    <property type="match status" value="2"/>
</dbReference>
<keyword evidence="6" id="KW-0863">Zinc-finger</keyword>
<evidence type="ECO:0000256" key="4">
    <source>
        <dbReference type="ARBA" id="ARBA00023163"/>
    </source>
</evidence>
<evidence type="ECO:0000256" key="3">
    <source>
        <dbReference type="ARBA" id="ARBA00023015"/>
    </source>
</evidence>
<keyword evidence="3" id="KW-0805">Transcription regulation</keyword>
<keyword evidence="2" id="KW-0862">Zinc</keyword>
<proteinExistence type="predicted"/>
<evidence type="ECO:0000313" key="9">
    <source>
        <dbReference type="Proteomes" id="UP000761534"/>
    </source>
</evidence>